<feature type="compositionally biased region" description="Polar residues" evidence="1">
    <location>
        <begin position="59"/>
        <end position="96"/>
    </location>
</feature>
<sequence length="121" mass="13408">METKDIISSCSDSEEHEMQQMQKQAKTLCEQEIKKILKMLNDRNLQTQECKVQEVKTADASSGNTNNSGIVSNRGNTNSSENDCSKTGNDQSSGNQSNISWNESSRSRNESSRPGNECAKK</sequence>
<reference evidence="2" key="2">
    <citation type="submission" date="2022-01" db="EMBL/GenBank/DDBJ databases">
        <authorList>
            <person name="Yamashiro T."/>
            <person name="Shiraishi A."/>
            <person name="Satake H."/>
            <person name="Nakayama K."/>
        </authorList>
    </citation>
    <scope>NUCLEOTIDE SEQUENCE</scope>
</reference>
<evidence type="ECO:0000313" key="3">
    <source>
        <dbReference type="Proteomes" id="UP001151760"/>
    </source>
</evidence>
<evidence type="ECO:0000256" key="1">
    <source>
        <dbReference type="SAM" id="MobiDB-lite"/>
    </source>
</evidence>
<comment type="caution">
    <text evidence="2">The sequence shown here is derived from an EMBL/GenBank/DDBJ whole genome shotgun (WGS) entry which is preliminary data.</text>
</comment>
<proteinExistence type="predicted"/>
<name>A0ABQ4XPL0_9ASTR</name>
<feature type="region of interest" description="Disordered" evidence="1">
    <location>
        <begin position="1"/>
        <end position="22"/>
    </location>
</feature>
<feature type="region of interest" description="Disordered" evidence="1">
    <location>
        <begin position="51"/>
        <end position="121"/>
    </location>
</feature>
<keyword evidence="3" id="KW-1185">Reference proteome</keyword>
<accession>A0ABQ4XPL0</accession>
<dbReference type="EMBL" id="BQNB010009686">
    <property type="protein sequence ID" value="GJS66981.1"/>
    <property type="molecule type" value="Genomic_DNA"/>
</dbReference>
<evidence type="ECO:0000313" key="2">
    <source>
        <dbReference type="EMBL" id="GJS66981.1"/>
    </source>
</evidence>
<dbReference type="Proteomes" id="UP001151760">
    <property type="component" value="Unassembled WGS sequence"/>
</dbReference>
<feature type="compositionally biased region" description="Polar residues" evidence="1">
    <location>
        <begin position="1"/>
        <end position="11"/>
    </location>
</feature>
<organism evidence="2 3">
    <name type="scientific">Tanacetum coccineum</name>
    <dbReference type="NCBI Taxonomy" id="301880"/>
    <lineage>
        <taxon>Eukaryota</taxon>
        <taxon>Viridiplantae</taxon>
        <taxon>Streptophyta</taxon>
        <taxon>Embryophyta</taxon>
        <taxon>Tracheophyta</taxon>
        <taxon>Spermatophyta</taxon>
        <taxon>Magnoliopsida</taxon>
        <taxon>eudicotyledons</taxon>
        <taxon>Gunneridae</taxon>
        <taxon>Pentapetalae</taxon>
        <taxon>asterids</taxon>
        <taxon>campanulids</taxon>
        <taxon>Asterales</taxon>
        <taxon>Asteraceae</taxon>
        <taxon>Asteroideae</taxon>
        <taxon>Anthemideae</taxon>
        <taxon>Anthemidinae</taxon>
        <taxon>Tanacetum</taxon>
    </lineage>
</organism>
<gene>
    <name evidence="2" type="ORF">Tco_0681545</name>
</gene>
<reference evidence="2" key="1">
    <citation type="journal article" date="2022" name="Int. J. Mol. Sci.">
        <title>Draft Genome of Tanacetum Coccineum: Genomic Comparison of Closely Related Tanacetum-Family Plants.</title>
        <authorList>
            <person name="Yamashiro T."/>
            <person name="Shiraishi A."/>
            <person name="Nakayama K."/>
            <person name="Satake H."/>
        </authorList>
    </citation>
    <scope>NUCLEOTIDE SEQUENCE</scope>
</reference>
<protein>
    <submittedName>
        <fullName evidence="2">Uncharacterized protein</fullName>
    </submittedName>
</protein>